<feature type="region of interest" description="Disordered" evidence="5">
    <location>
        <begin position="1"/>
        <end position="40"/>
    </location>
</feature>
<dbReference type="GO" id="GO:0016705">
    <property type="term" value="F:oxidoreductase activity, acting on paired donors, with incorporation or reduction of molecular oxygen"/>
    <property type="evidence" value="ECO:0007669"/>
    <property type="project" value="InterPro"/>
</dbReference>
<evidence type="ECO:0000256" key="1">
    <source>
        <dbReference type="ARBA" id="ARBA00022630"/>
    </source>
</evidence>
<sequence length="399" mass="43823">MTTTDDRPTQRANERLGLAPTDPRPPAETKPLADRTTTNPLFNDQGMKLGLFGTNCSYGLIMSHAASSYEITWEHTKAIAQKADRLGFEAMIPVARWKGFGGSTNFNGNCFETYTWAAGLAEATENIAIAATSHLPTMHPIVSAKQATTIDHISGGRFALNLVMGWVTPEMEMFGREQREHDERYAFGQEWLDFAFKLWAEEGSFDVDGKYFHGMDVEAYPKPVQGPRPALINAGNSPAGIEFSARNVDVNFASLDTLENVKTYTSTLKEKAKSEHQRAIQTMTYGLIVCRDTEAEAKAAFQDVIDEGDWGAAGNVIKIASSGASQSFDHVVKEYQERFIAGWGGYPIVGTPEQVAEELVKLNQAGMDGMIMGLIDPLEELGMFESDILPLLVQAGVRH</sequence>
<dbReference type="PANTHER" id="PTHR42847">
    <property type="entry name" value="ALKANESULFONATE MONOOXYGENASE"/>
    <property type="match status" value="1"/>
</dbReference>
<dbReference type="EMBL" id="FNIR01000002">
    <property type="protein sequence ID" value="SDN83890.1"/>
    <property type="molecule type" value="Genomic_DNA"/>
</dbReference>
<dbReference type="Proteomes" id="UP000199088">
    <property type="component" value="Unassembled WGS sequence"/>
</dbReference>
<keyword evidence="8" id="KW-1185">Reference proteome</keyword>
<dbReference type="InterPro" id="IPR050172">
    <property type="entry name" value="SsuD_RutA_monooxygenase"/>
</dbReference>
<accession>A0A1H0ENG5</accession>
<dbReference type="InterPro" id="IPR011251">
    <property type="entry name" value="Luciferase-like_dom"/>
</dbReference>
<feature type="domain" description="Luciferase-like" evidence="6">
    <location>
        <begin position="66"/>
        <end position="368"/>
    </location>
</feature>
<dbReference type="SUPFAM" id="SSF51679">
    <property type="entry name" value="Bacterial luciferase-like"/>
    <property type="match status" value="1"/>
</dbReference>
<dbReference type="RefSeq" id="WP_207500246.1">
    <property type="nucleotide sequence ID" value="NZ_FNIR01000002.1"/>
</dbReference>
<evidence type="ECO:0000256" key="5">
    <source>
        <dbReference type="SAM" id="MobiDB-lite"/>
    </source>
</evidence>
<evidence type="ECO:0000256" key="4">
    <source>
        <dbReference type="ARBA" id="ARBA00023033"/>
    </source>
</evidence>
<dbReference type="STRING" id="1052260.SAMN05660199_00806"/>
<dbReference type="AlphaFoldDB" id="A0A1H0ENG5"/>
<dbReference type="InterPro" id="IPR036661">
    <property type="entry name" value="Luciferase-like_sf"/>
</dbReference>
<dbReference type="Pfam" id="PF00296">
    <property type="entry name" value="Bac_luciferase"/>
    <property type="match status" value="1"/>
</dbReference>
<dbReference type="Gene3D" id="3.20.20.30">
    <property type="entry name" value="Luciferase-like domain"/>
    <property type="match status" value="1"/>
</dbReference>
<evidence type="ECO:0000256" key="2">
    <source>
        <dbReference type="ARBA" id="ARBA00022643"/>
    </source>
</evidence>
<organism evidence="7 8">
    <name type="scientific">Klenkia soli</name>
    <dbReference type="NCBI Taxonomy" id="1052260"/>
    <lineage>
        <taxon>Bacteria</taxon>
        <taxon>Bacillati</taxon>
        <taxon>Actinomycetota</taxon>
        <taxon>Actinomycetes</taxon>
        <taxon>Geodermatophilales</taxon>
        <taxon>Geodermatophilaceae</taxon>
        <taxon>Klenkia</taxon>
    </lineage>
</organism>
<feature type="compositionally biased region" description="Basic and acidic residues" evidence="5">
    <location>
        <begin position="1"/>
        <end position="14"/>
    </location>
</feature>
<gene>
    <name evidence="7" type="ORF">SAMN05660199_00806</name>
</gene>
<keyword evidence="1" id="KW-0285">Flavoprotein</keyword>
<proteinExistence type="predicted"/>
<evidence type="ECO:0000256" key="3">
    <source>
        <dbReference type="ARBA" id="ARBA00023002"/>
    </source>
</evidence>
<dbReference type="CDD" id="cd01094">
    <property type="entry name" value="Alkanesulfonate_monoxygenase"/>
    <property type="match status" value="1"/>
</dbReference>
<dbReference type="GO" id="GO:0004497">
    <property type="term" value="F:monooxygenase activity"/>
    <property type="evidence" value="ECO:0007669"/>
    <property type="project" value="UniProtKB-KW"/>
</dbReference>
<keyword evidence="4 7" id="KW-0503">Monooxygenase</keyword>
<evidence type="ECO:0000313" key="7">
    <source>
        <dbReference type="EMBL" id="SDN83890.1"/>
    </source>
</evidence>
<reference evidence="8" key="1">
    <citation type="submission" date="2016-10" db="EMBL/GenBank/DDBJ databases">
        <authorList>
            <person name="Varghese N."/>
            <person name="Submissions S."/>
        </authorList>
    </citation>
    <scope>NUCLEOTIDE SEQUENCE [LARGE SCALE GENOMIC DNA]</scope>
    <source>
        <strain evidence="8">DSM 45843</strain>
    </source>
</reference>
<keyword evidence="3" id="KW-0560">Oxidoreductase</keyword>
<dbReference type="PANTHER" id="PTHR42847:SF4">
    <property type="entry name" value="ALKANESULFONATE MONOOXYGENASE-RELATED"/>
    <property type="match status" value="1"/>
</dbReference>
<keyword evidence="2" id="KW-0288">FMN</keyword>
<evidence type="ECO:0000313" key="8">
    <source>
        <dbReference type="Proteomes" id="UP000199088"/>
    </source>
</evidence>
<evidence type="ECO:0000259" key="6">
    <source>
        <dbReference type="Pfam" id="PF00296"/>
    </source>
</evidence>
<name>A0A1H0ENG5_9ACTN</name>
<protein>
    <submittedName>
        <fullName evidence="7">Flavin-dependent oxidoreductase, luciferase family (Includes alkanesulfonate monooxygenase SsuD and methylene tetrahydromethanopterin reductase)</fullName>
    </submittedName>
</protein>